<dbReference type="AlphaFoldDB" id="A0A1M7TYA1"/>
<dbReference type="PANTHER" id="PTHR47708:SF2">
    <property type="entry name" value="SI:CH73-132F6.5"/>
    <property type="match status" value="1"/>
</dbReference>
<dbReference type="EMBL" id="LT670849">
    <property type="protein sequence ID" value="SHN75709.1"/>
    <property type="molecule type" value="Genomic_DNA"/>
</dbReference>
<accession>A0A1M7TYA1</accession>
<proteinExistence type="predicted"/>
<keyword evidence="3" id="KW-1185">Reference proteome</keyword>
<dbReference type="Pfam" id="PF23544">
    <property type="entry name" value="AtuA_ferredoxin"/>
    <property type="match status" value="1"/>
</dbReference>
<name>A0A1M7TYA1_9BRAD</name>
<organism evidence="2 3">
    <name type="scientific">Bradyrhizobium erythrophlei</name>
    <dbReference type="NCBI Taxonomy" id="1437360"/>
    <lineage>
        <taxon>Bacteria</taxon>
        <taxon>Pseudomonadati</taxon>
        <taxon>Pseudomonadota</taxon>
        <taxon>Alphaproteobacteria</taxon>
        <taxon>Hyphomicrobiales</taxon>
        <taxon>Nitrobacteraceae</taxon>
        <taxon>Bradyrhizobium</taxon>
    </lineage>
</organism>
<protein>
    <recommendedName>
        <fullName evidence="1">AtuA-like ferredoxin-fold domain-containing protein</fullName>
    </recommendedName>
</protein>
<gene>
    <name evidence="2" type="ORF">SAMN05444170_3026</name>
</gene>
<reference evidence="3" key="1">
    <citation type="submission" date="2016-11" db="EMBL/GenBank/DDBJ databases">
        <authorList>
            <person name="Varghese N."/>
            <person name="Submissions S."/>
        </authorList>
    </citation>
    <scope>NUCLEOTIDE SEQUENCE [LARGE SCALE GENOMIC DNA]</scope>
    <source>
        <strain evidence="3">GAS401</strain>
    </source>
</reference>
<dbReference type="RefSeq" id="WP_072818745.1">
    <property type="nucleotide sequence ID" value="NZ_LT670849.1"/>
</dbReference>
<dbReference type="OrthoDB" id="21390at2"/>
<feature type="domain" description="AtuA-like ferredoxin-fold" evidence="1">
    <location>
        <begin position="3"/>
        <end position="101"/>
    </location>
</feature>
<evidence type="ECO:0000259" key="1">
    <source>
        <dbReference type="Pfam" id="PF23544"/>
    </source>
</evidence>
<evidence type="ECO:0000313" key="2">
    <source>
        <dbReference type="EMBL" id="SHN75709.1"/>
    </source>
</evidence>
<dbReference type="InterPro" id="IPR056362">
    <property type="entry name" value="AtuA-like_ferredoxin_dom"/>
</dbReference>
<dbReference type="Proteomes" id="UP000184096">
    <property type="component" value="Chromosome I"/>
</dbReference>
<sequence>MSVRVYDLAHSRAGDKGNTSNISVICYDAKHWEFLERELTIERVAQAFRHIAKGPIRRYPLRNLKAFNFVIDNALAGGVTISLAQDIHGKSYSNVMLAIELPDPK</sequence>
<dbReference type="PANTHER" id="PTHR47708">
    <property type="match status" value="1"/>
</dbReference>
<evidence type="ECO:0000313" key="3">
    <source>
        <dbReference type="Proteomes" id="UP000184096"/>
    </source>
</evidence>